<dbReference type="InterPro" id="IPR029068">
    <property type="entry name" value="Glyas_Bleomycin-R_OHBP_Dase"/>
</dbReference>
<dbReference type="Pfam" id="PF13669">
    <property type="entry name" value="Glyoxalase_4"/>
    <property type="match status" value="1"/>
</dbReference>
<name>L7FET1_STRT8</name>
<dbReference type="EMBL" id="AEJB01000116">
    <property type="protein sequence ID" value="ELP69903.1"/>
    <property type="molecule type" value="Genomic_DNA"/>
</dbReference>
<evidence type="ECO:0000313" key="3">
    <source>
        <dbReference type="Proteomes" id="UP000010931"/>
    </source>
</evidence>
<dbReference type="STRING" id="85558.T45_05269"/>
<dbReference type="PROSITE" id="PS51819">
    <property type="entry name" value="VOC"/>
    <property type="match status" value="1"/>
</dbReference>
<dbReference type="AlphaFoldDB" id="L7FET1"/>
<accession>L7FET1</accession>
<dbReference type="PATRIC" id="fig|698760.3.peg.1440"/>
<organism evidence="2 3">
    <name type="scientific">Streptomyces turgidiscabies (strain Car8)</name>
    <dbReference type="NCBI Taxonomy" id="698760"/>
    <lineage>
        <taxon>Bacteria</taxon>
        <taxon>Bacillati</taxon>
        <taxon>Actinomycetota</taxon>
        <taxon>Actinomycetes</taxon>
        <taxon>Kitasatosporales</taxon>
        <taxon>Streptomycetaceae</taxon>
        <taxon>Streptomyces</taxon>
    </lineage>
</organism>
<proteinExistence type="predicted"/>
<dbReference type="Gene3D" id="3.10.180.10">
    <property type="entry name" value="2,3-Dihydroxybiphenyl 1,2-Dioxygenase, domain 1"/>
    <property type="match status" value="1"/>
</dbReference>
<dbReference type="RefSeq" id="WP_006374796.1">
    <property type="nucleotide sequence ID" value="NZ_AEJB01000116.1"/>
</dbReference>
<evidence type="ECO:0000313" key="2">
    <source>
        <dbReference type="EMBL" id="ELP69903.1"/>
    </source>
</evidence>
<feature type="domain" description="VOC" evidence="1">
    <location>
        <begin position="3"/>
        <end position="134"/>
    </location>
</feature>
<dbReference type="Proteomes" id="UP000010931">
    <property type="component" value="Unassembled WGS sequence"/>
</dbReference>
<evidence type="ECO:0000259" key="1">
    <source>
        <dbReference type="PROSITE" id="PS51819"/>
    </source>
</evidence>
<keyword evidence="3" id="KW-1185">Reference proteome</keyword>
<dbReference type="GeneID" id="97406498"/>
<gene>
    <name evidence="2" type="ORF">STRTUCAR8_00401</name>
</gene>
<reference evidence="2 3" key="1">
    <citation type="journal article" date="2011" name="Plasmid">
        <title>Streptomyces turgidiscabies Car8 contains a modular pathogenicity island that shares virulence genes with other actinobacterial plant pathogens.</title>
        <authorList>
            <person name="Huguet-Tapia J.C."/>
            <person name="Badger J.H."/>
            <person name="Loria R."/>
            <person name="Pettis G.S."/>
        </authorList>
    </citation>
    <scope>NUCLEOTIDE SEQUENCE [LARGE SCALE GENOMIC DNA]</scope>
    <source>
        <strain evidence="2 3">Car8</strain>
    </source>
</reference>
<comment type="caution">
    <text evidence="2">The sequence shown here is derived from an EMBL/GenBank/DDBJ whole genome shotgun (WGS) entry which is preliminary data.</text>
</comment>
<sequence length="151" mass="15922">MRGEDQFHLGIVVEDFEGTIAGLSAAFGYEWCAEIAGPLTVTLPTGDAEVHLSCVYSRTSPRLEIVRSIPGTLWEAGPAGGVHHVGYWSDDIGADCAELAGLGYTVEATRIGPAGSDFAFLRAPGGVLVELVDRAAQPMLEKFWTDGGGRA</sequence>
<dbReference type="InterPro" id="IPR037523">
    <property type="entry name" value="VOC_core"/>
</dbReference>
<protein>
    <recommendedName>
        <fullName evidence="1">VOC domain-containing protein</fullName>
    </recommendedName>
</protein>
<dbReference type="SUPFAM" id="SSF54593">
    <property type="entry name" value="Glyoxalase/Bleomycin resistance protein/Dihydroxybiphenyl dioxygenase"/>
    <property type="match status" value="1"/>
</dbReference>